<keyword evidence="2" id="KW-1185">Reference proteome</keyword>
<dbReference type="Proteomes" id="UP000663193">
    <property type="component" value="Chromosome 11"/>
</dbReference>
<evidence type="ECO:0000313" key="1">
    <source>
        <dbReference type="EMBL" id="QRD01078.1"/>
    </source>
</evidence>
<dbReference type="VEuPathDB" id="FungiDB:JI435_416180"/>
<reference evidence="2" key="1">
    <citation type="journal article" date="2021" name="BMC Genomics">
        <title>Chromosome-level genome assembly and manually-curated proteome of model necrotroph Parastagonospora nodorum Sn15 reveals a genome-wide trove of candidate effector homologs, and redundancy of virulence-related functions within an accessory chromosome.</title>
        <authorList>
            <person name="Bertazzoni S."/>
            <person name="Jones D.A.B."/>
            <person name="Phan H.T."/>
            <person name="Tan K.-C."/>
            <person name="Hane J.K."/>
        </authorList>
    </citation>
    <scope>NUCLEOTIDE SEQUENCE [LARGE SCALE GENOMIC DNA]</scope>
    <source>
        <strain evidence="2">SN15 / ATCC MYA-4574 / FGSC 10173)</strain>
    </source>
</reference>
<proteinExistence type="predicted"/>
<dbReference type="AlphaFoldDB" id="A0A7U2F9U2"/>
<sequence>MHCNPRLPAGREHPVRPAIAVLASKVRHNRAALTATIYRGLGRGHLVHLETRLEPIGKAGTPVRAYSTTLLPVRCGVRMRT</sequence>
<organism evidence="1 2">
    <name type="scientific">Phaeosphaeria nodorum (strain SN15 / ATCC MYA-4574 / FGSC 10173)</name>
    <name type="common">Glume blotch fungus</name>
    <name type="synonym">Parastagonospora nodorum</name>
    <dbReference type="NCBI Taxonomy" id="321614"/>
    <lineage>
        <taxon>Eukaryota</taxon>
        <taxon>Fungi</taxon>
        <taxon>Dikarya</taxon>
        <taxon>Ascomycota</taxon>
        <taxon>Pezizomycotina</taxon>
        <taxon>Dothideomycetes</taxon>
        <taxon>Pleosporomycetidae</taxon>
        <taxon>Pleosporales</taxon>
        <taxon>Pleosporineae</taxon>
        <taxon>Phaeosphaeriaceae</taxon>
        <taxon>Parastagonospora</taxon>
    </lineage>
</organism>
<evidence type="ECO:0000313" key="2">
    <source>
        <dbReference type="Proteomes" id="UP000663193"/>
    </source>
</evidence>
<accession>A0A7U2F9U2</accession>
<gene>
    <name evidence="1" type="ORF">JI435_416180</name>
</gene>
<dbReference type="EMBL" id="CP069033">
    <property type="protein sequence ID" value="QRD01078.1"/>
    <property type="molecule type" value="Genomic_DNA"/>
</dbReference>
<protein>
    <submittedName>
        <fullName evidence="1">Uncharacterized protein</fullName>
    </submittedName>
</protein>
<name>A0A7U2F9U2_PHANO</name>